<evidence type="ECO:0000313" key="3">
    <source>
        <dbReference type="Proteomes" id="UP000324832"/>
    </source>
</evidence>
<dbReference type="EMBL" id="FZQP02001326">
    <property type="protein sequence ID" value="VVC92452.1"/>
    <property type="molecule type" value="Genomic_DNA"/>
</dbReference>
<dbReference type="InterPro" id="IPR055422">
    <property type="entry name" value="Ig_TMEM132_2nd"/>
</dbReference>
<name>A0A5E4Q2K5_9NEOP</name>
<dbReference type="InterPro" id="IPR026307">
    <property type="entry name" value="TMEM132"/>
</dbReference>
<sequence>MGTALPGALLSLDRFTVLQGSAPASVRATYGPFSTKQTVPARYAVPDPLEPPRRNATLLELQDATAHRLDVSAHLVFRELPRDAPVLRVLFHTGGEGGARRTATRSRRVCITLHANLGTKTLTATCGPEGEEGACLAELTVPAAWWPNDGKGKRPPRTVKLAYSAAEANNPESGDGICGKVSVQPAWPLGTVTLVGARAGYREARAGDTALLLPRAPLLKVKSGLRLVSVTAANSHWAVTAEMKPRSATVTATRLEQPLRDDSGLDS</sequence>
<reference evidence="2 3" key="1">
    <citation type="submission" date="2017-07" db="EMBL/GenBank/DDBJ databases">
        <authorList>
            <person name="Talla V."/>
            <person name="Backstrom N."/>
        </authorList>
    </citation>
    <scope>NUCLEOTIDE SEQUENCE [LARGE SCALE GENOMIC DNA]</scope>
</reference>
<dbReference type="PANTHER" id="PTHR13388:SF11">
    <property type="entry name" value="DETONATOR, ISOFORM E"/>
    <property type="match status" value="1"/>
</dbReference>
<organism evidence="2 3">
    <name type="scientific">Leptidea sinapis</name>
    <dbReference type="NCBI Taxonomy" id="189913"/>
    <lineage>
        <taxon>Eukaryota</taxon>
        <taxon>Metazoa</taxon>
        <taxon>Ecdysozoa</taxon>
        <taxon>Arthropoda</taxon>
        <taxon>Hexapoda</taxon>
        <taxon>Insecta</taxon>
        <taxon>Pterygota</taxon>
        <taxon>Neoptera</taxon>
        <taxon>Endopterygota</taxon>
        <taxon>Lepidoptera</taxon>
        <taxon>Glossata</taxon>
        <taxon>Ditrysia</taxon>
        <taxon>Papilionoidea</taxon>
        <taxon>Pieridae</taxon>
        <taxon>Dismorphiinae</taxon>
        <taxon>Leptidea</taxon>
    </lineage>
</organism>
<dbReference type="AlphaFoldDB" id="A0A5E4Q2K5"/>
<dbReference type="Pfam" id="PF23481">
    <property type="entry name" value="Ig_TMEM132_2nd"/>
    <property type="match status" value="1"/>
</dbReference>
<evidence type="ECO:0000313" key="2">
    <source>
        <dbReference type="EMBL" id="VVC92452.1"/>
    </source>
</evidence>
<keyword evidence="3" id="KW-1185">Reference proteome</keyword>
<feature type="domain" description="Transmembrane protein TMEM132 second Ig-like" evidence="1">
    <location>
        <begin position="72"/>
        <end position="148"/>
    </location>
</feature>
<accession>A0A5E4Q2K5</accession>
<protein>
    <recommendedName>
        <fullName evidence="1">Transmembrane protein TMEM132 second Ig-like domain-containing protein</fullName>
    </recommendedName>
</protein>
<dbReference type="Proteomes" id="UP000324832">
    <property type="component" value="Unassembled WGS sequence"/>
</dbReference>
<proteinExistence type="predicted"/>
<dbReference type="PANTHER" id="PTHR13388">
    <property type="entry name" value="DETONATOR, ISOFORM E"/>
    <property type="match status" value="1"/>
</dbReference>
<evidence type="ECO:0000259" key="1">
    <source>
        <dbReference type="Pfam" id="PF23481"/>
    </source>
</evidence>
<gene>
    <name evidence="2" type="ORF">LSINAPIS_LOCUS4903</name>
</gene>